<keyword evidence="1" id="KW-0732">Signal</keyword>
<evidence type="ECO:0000313" key="2">
    <source>
        <dbReference type="EMBL" id="KAA5538498.1"/>
    </source>
</evidence>
<dbReference type="EMBL" id="VWOX01000032">
    <property type="protein sequence ID" value="KAA5538498.1"/>
    <property type="molecule type" value="Genomic_DNA"/>
</dbReference>
<organism evidence="2 3">
    <name type="scientific">Roseiconus nitratireducens</name>
    <dbReference type="NCBI Taxonomy" id="2605748"/>
    <lineage>
        <taxon>Bacteria</taxon>
        <taxon>Pseudomonadati</taxon>
        <taxon>Planctomycetota</taxon>
        <taxon>Planctomycetia</taxon>
        <taxon>Pirellulales</taxon>
        <taxon>Pirellulaceae</taxon>
        <taxon>Roseiconus</taxon>
    </lineage>
</organism>
<gene>
    <name evidence="2" type="ORF">FYK55_27545</name>
</gene>
<dbReference type="AlphaFoldDB" id="A0A5M6CT50"/>
<sequence length="114" mass="12429">MNKLLFCIAFVCCTTVSANVNGEDALNGDATFNAKAEGGIFSGMFGGMADVTIQISDKYLDYLAKPETAKKLATFQKNYYDSLIELGFDEQQAFTLLRDLGNPMIGHGQNRNAD</sequence>
<protein>
    <recommendedName>
        <fullName evidence="4">DUF3015 domain-containing protein</fullName>
    </recommendedName>
</protein>
<feature type="chain" id="PRO_5024354894" description="DUF3015 domain-containing protein" evidence="1">
    <location>
        <begin position="19"/>
        <end position="114"/>
    </location>
</feature>
<name>A0A5M6CT50_9BACT</name>
<comment type="caution">
    <text evidence="2">The sequence shown here is derived from an EMBL/GenBank/DDBJ whole genome shotgun (WGS) entry which is preliminary data.</text>
</comment>
<evidence type="ECO:0008006" key="4">
    <source>
        <dbReference type="Google" id="ProtNLM"/>
    </source>
</evidence>
<keyword evidence="3" id="KW-1185">Reference proteome</keyword>
<evidence type="ECO:0000313" key="3">
    <source>
        <dbReference type="Proteomes" id="UP000324479"/>
    </source>
</evidence>
<dbReference type="RefSeq" id="WP_150079842.1">
    <property type="nucleotide sequence ID" value="NZ_VWOX01000032.1"/>
</dbReference>
<accession>A0A5M6CT50</accession>
<feature type="signal peptide" evidence="1">
    <location>
        <begin position="1"/>
        <end position="18"/>
    </location>
</feature>
<proteinExistence type="predicted"/>
<dbReference type="Proteomes" id="UP000324479">
    <property type="component" value="Unassembled WGS sequence"/>
</dbReference>
<reference evidence="2 3" key="1">
    <citation type="submission" date="2019-08" db="EMBL/GenBank/DDBJ databases">
        <authorList>
            <person name="Dhanesh K."/>
            <person name="Kumar G."/>
            <person name="Sasikala C."/>
            <person name="Venkata Ramana C."/>
        </authorList>
    </citation>
    <scope>NUCLEOTIDE SEQUENCE [LARGE SCALE GENOMIC DNA]</scope>
    <source>
        <strain evidence="2 3">JC645</strain>
    </source>
</reference>
<evidence type="ECO:0000256" key="1">
    <source>
        <dbReference type="SAM" id="SignalP"/>
    </source>
</evidence>